<feature type="region of interest" description="Disordered" evidence="2">
    <location>
        <begin position="325"/>
        <end position="381"/>
    </location>
</feature>
<dbReference type="InterPro" id="IPR036873">
    <property type="entry name" value="Rhodanese-like_dom_sf"/>
</dbReference>
<feature type="region of interest" description="Disordered" evidence="2">
    <location>
        <begin position="107"/>
        <end position="140"/>
    </location>
</feature>
<accession>A0A0L0G7P8</accession>
<feature type="compositionally biased region" description="Pro residues" evidence="2">
    <location>
        <begin position="365"/>
        <end position="381"/>
    </location>
</feature>
<reference evidence="4 5" key="1">
    <citation type="submission" date="2011-02" db="EMBL/GenBank/DDBJ databases">
        <title>The Genome Sequence of Sphaeroforma arctica JP610.</title>
        <authorList>
            <consortium name="The Broad Institute Genome Sequencing Platform"/>
            <person name="Russ C."/>
            <person name="Cuomo C."/>
            <person name="Young S.K."/>
            <person name="Zeng Q."/>
            <person name="Gargeya S."/>
            <person name="Alvarado L."/>
            <person name="Berlin A."/>
            <person name="Chapman S.B."/>
            <person name="Chen Z."/>
            <person name="Freedman E."/>
            <person name="Gellesch M."/>
            <person name="Goldberg J."/>
            <person name="Griggs A."/>
            <person name="Gujja S."/>
            <person name="Heilman E."/>
            <person name="Heiman D."/>
            <person name="Howarth C."/>
            <person name="Mehta T."/>
            <person name="Neiman D."/>
            <person name="Pearson M."/>
            <person name="Roberts A."/>
            <person name="Saif S."/>
            <person name="Shea T."/>
            <person name="Shenoy N."/>
            <person name="Sisk P."/>
            <person name="Stolte C."/>
            <person name="Sykes S."/>
            <person name="White J."/>
            <person name="Yandava C."/>
            <person name="Burger G."/>
            <person name="Gray M.W."/>
            <person name="Holland P.W.H."/>
            <person name="King N."/>
            <person name="Lang F.B.F."/>
            <person name="Roger A.J."/>
            <person name="Ruiz-Trillo I."/>
            <person name="Haas B."/>
            <person name="Nusbaum C."/>
            <person name="Birren B."/>
        </authorList>
    </citation>
    <scope>NUCLEOTIDE SEQUENCE [LARGE SCALE GENOMIC DNA]</scope>
    <source>
        <strain evidence="4 5">JP610</strain>
    </source>
</reference>
<feature type="domain" description="Rhodanese" evidence="3">
    <location>
        <begin position="154"/>
        <end position="274"/>
    </location>
</feature>
<sequence length="429" mass="48216">MCKSKIPANQTKKQQIEFLNRMWTAFLDAKEQKDQERQCVLLLMFIEDSMTLGVQSSPDFKRRLEQAFKRAEVLKDQLKLRYIRLKEETKKAEAECQKEEELARTTTPYAFDLGKSQPMKDTQLSSSGSGSSTSNPNKTARYVQPRDVYGWMESENSVLLLDTRSIRIYKSLHIKTIHNSHSVSVPEEVLTKNNLVLKDIDMNIEDDAKAFWAKRNTYKFVVMFDQNTSQDSSTAWHSNFPRLDRILREDGVSDIYIMNGGFREWYKLYPTQCDGTNPTMAPVTNRDAAKIDYPTVGTLNQLSMSVPAHSAKSAHLYPMFGTGTRPISEYETDTDESSDEETPAAVGVSAPAVIRTSKPSLQGPPLLPKPTTPKVSAPPIPVSAKPITAPATVVAKKPRRLKTKKIGMVLALGILTNSRVRVFVLYGLT</sequence>
<dbReference type="STRING" id="667725.A0A0L0G7P8"/>
<feature type="compositionally biased region" description="Acidic residues" evidence="2">
    <location>
        <begin position="330"/>
        <end position="342"/>
    </location>
</feature>
<keyword evidence="5" id="KW-1185">Reference proteome</keyword>
<dbReference type="PROSITE" id="PS50206">
    <property type="entry name" value="RHODANESE_3"/>
    <property type="match status" value="1"/>
</dbReference>
<evidence type="ECO:0000259" key="3">
    <source>
        <dbReference type="PROSITE" id="PS50206"/>
    </source>
</evidence>
<gene>
    <name evidence="4" type="ORF">SARC_02775</name>
</gene>
<feature type="compositionally biased region" description="Low complexity" evidence="2">
    <location>
        <begin position="125"/>
        <end position="134"/>
    </location>
</feature>
<dbReference type="Pfam" id="PF00581">
    <property type="entry name" value="Rhodanese"/>
    <property type="match status" value="1"/>
</dbReference>
<evidence type="ECO:0000256" key="1">
    <source>
        <dbReference type="SAM" id="Coils"/>
    </source>
</evidence>
<evidence type="ECO:0000313" key="5">
    <source>
        <dbReference type="Proteomes" id="UP000054560"/>
    </source>
</evidence>
<keyword evidence="1" id="KW-0175">Coiled coil</keyword>
<dbReference type="SUPFAM" id="SSF52821">
    <property type="entry name" value="Rhodanese/Cell cycle control phosphatase"/>
    <property type="match status" value="1"/>
</dbReference>
<feature type="coiled-coil region" evidence="1">
    <location>
        <begin position="61"/>
        <end position="102"/>
    </location>
</feature>
<protein>
    <recommendedName>
        <fullName evidence="3">Rhodanese domain-containing protein</fullName>
    </recommendedName>
</protein>
<dbReference type="AlphaFoldDB" id="A0A0L0G7P8"/>
<evidence type="ECO:0000313" key="4">
    <source>
        <dbReference type="EMBL" id="KNC85020.1"/>
    </source>
</evidence>
<dbReference type="InterPro" id="IPR001763">
    <property type="entry name" value="Rhodanese-like_dom"/>
</dbReference>
<dbReference type="SMART" id="SM00450">
    <property type="entry name" value="RHOD"/>
    <property type="match status" value="1"/>
</dbReference>
<dbReference type="EMBL" id="KQ241725">
    <property type="protein sequence ID" value="KNC85020.1"/>
    <property type="molecule type" value="Genomic_DNA"/>
</dbReference>
<dbReference type="RefSeq" id="XP_014158922.1">
    <property type="nucleotide sequence ID" value="XM_014303447.1"/>
</dbReference>
<name>A0A0L0G7P8_9EUKA</name>
<proteinExistence type="predicted"/>
<dbReference type="Gene3D" id="3.40.250.10">
    <property type="entry name" value="Rhodanese-like domain"/>
    <property type="match status" value="1"/>
</dbReference>
<organism evidence="4 5">
    <name type="scientific">Sphaeroforma arctica JP610</name>
    <dbReference type="NCBI Taxonomy" id="667725"/>
    <lineage>
        <taxon>Eukaryota</taxon>
        <taxon>Ichthyosporea</taxon>
        <taxon>Ichthyophonida</taxon>
        <taxon>Sphaeroforma</taxon>
    </lineage>
</organism>
<dbReference type="eggNOG" id="KOG1868">
    <property type="taxonomic scope" value="Eukaryota"/>
</dbReference>
<dbReference type="Proteomes" id="UP000054560">
    <property type="component" value="Unassembled WGS sequence"/>
</dbReference>
<evidence type="ECO:0000256" key="2">
    <source>
        <dbReference type="SAM" id="MobiDB-lite"/>
    </source>
</evidence>
<dbReference type="OrthoDB" id="26523at2759"/>
<dbReference type="GeneID" id="25903279"/>